<evidence type="ECO:0000313" key="1">
    <source>
        <dbReference type="EMBL" id="GAA5062413.1"/>
    </source>
</evidence>
<accession>A0AAV3UQ47</accession>
<dbReference type="Proteomes" id="UP001501729">
    <property type="component" value="Unassembled WGS sequence"/>
</dbReference>
<name>A0AAV3UQ47_9EURY</name>
<dbReference type="EMBL" id="BAABKX010000022">
    <property type="protein sequence ID" value="GAA5062413.1"/>
    <property type="molecule type" value="Genomic_DNA"/>
</dbReference>
<keyword evidence="2" id="KW-1185">Reference proteome</keyword>
<gene>
    <name evidence="1" type="ORF">GCM10025751_49770</name>
</gene>
<dbReference type="AlphaFoldDB" id="A0AAV3UQ47"/>
<protein>
    <submittedName>
        <fullName evidence="1">Uncharacterized protein</fullName>
    </submittedName>
</protein>
<organism evidence="1 2">
    <name type="scientific">Haladaptatus pallidirubidus</name>
    <dbReference type="NCBI Taxonomy" id="1008152"/>
    <lineage>
        <taxon>Archaea</taxon>
        <taxon>Methanobacteriati</taxon>
        <taxon>Methanobacteriota</taxon>
        <taxon>Stenosarchaea group</taxon>
        <taxon>Halobacteria</taxon>
        <taxon>Halobacteriales</taxon>
        <taxon>Haladaptataceae</taxon>
        <taxon>Haladaptatus</taxon>
    </lineage>
</organism>
<reference evidence="1 2" key="1">
    <citation type="journal article" date="2019" name="Int. J. Syst. Evol. Microbiol.">
        <title>The Global Catalogue of Microorganisms (GCM) 10K type strain sequencing project: providing services to taxonomists for standard genome sequencing and annotation.</title>
        <authorList>
            <consortium name="The Broad Institute Genomics Platform"/>
            <consortium name="The Broad Institute Genome Sequencing Center for Infectious Disease"/>
            <person name="Wu L."/>
            <person name="Ma J."/>
        </authorList>
    </citation>
    <scope>NUCLEOTIDE SEQUENCE [LARGE SCALE GENOMIC DNA]</scope>
    <source>
        <strain evidence="1 2">JCM 17504</strain>
    </source>
</reference>
<comment type="caution">
    <text evidence="1">The sequence shown here is derived from an EMBL/GenBank/DDBJ whole genome shotgun (WGS) entry which is preliminary data.</text>
</comment>
<proteinExistence type="predicted"/>
<evidence type="ECO:0000313" key="2">
    <source>
        <dbReference type="Proteomes" id="UP001501729"/>
    </source>
</evidence>
<sequence length="44" mass="5227">MEIGLIEREQKYDEEYLRVTDKINAIEADLNPRSELGPTEYRVE</sequence>